<protein>
    <submittedName>
        <fullName evidence="3">HSP70 cofactor GrpE domain-containing protein</fullName>
    </submittedName>
</protein>
<dbReference type="GO" id="GO:0042803">
    <property type="term" value="F:protein homodimerization activity"/>
    <property type="evidence" value="ECO:0007669"/>
    <property type="project" value="InterPro"/>
</dbReference>
<dbReference type="KEGG" id="dmm:dnm_097980"/>
<evidence type="ECO:0000313" key="3">
    <source>
        <dbReference type="EMBL" id="QTA93694.1"/>
    </source>
</evidence>
<dbReference type="Pfam" id="PF01025">
    <property type="entry name" value="GrpE"/>
    <property type="match status" value="1"/>
</dbReference>
<reference evidence="3" key="1">
    <citation type="journal article" date="2021" name="Microb. Physiol.">
        <title>Proteogenomic Insights into the Physiology of Marine, Sulfate-Reducing, Filamentous Desulfonema limicola and Desulfonema magnum.</title>
        <authorList>
            <person name="Schnaars V."/>
            <person name="Wohlbrand L."/>
            <person name="Scheve S."/>
            <person name="Hinrichs C."/>
            <person name="Reinhardt R."/>
            <person name="Rabus R."/>
        </authorList>
    </citation>
    <scope>NUCLEOTIDE SEQUENCE</scope>
    <source>
        <strain evidence="3">4be13</strain>
    </source>
</reference>
<dbReference type="GO" id="GO:0051087">
    <property type="term" value="F:protein-folding chaperone binding"/>
    <property type="evidence" value="ECO:0007669"/>
    <property type="project" value="InterPro"/>
</dbReference>
<gene>
    <name evidence="3" type="ORF">dnm_097980</name>
</gene>
<dbReference type="RefSeq" id="WP_207680524.1">
    <property type="nucleotide sequence ID" value="NZ_CP061800.1"/>
</dbReference>
<proteinExistence type="predicted"/>
<feature type="coiled-coil region" evidence="2">
    <location>
        <begin position="31"/>
        <end position="93"/>
    </location>
</feature>
<evidence type="ECO:0000256" key="1">
    <source>
        <dbReference type="ARBA" id="ARBA00023186"/>
    </source>
</evidence>
<dbReference type="GO" id="GO:0000774">
    <property type="term" value="F:adenyl-nucleotide exchange factor activity"/>
    <property type="evidence" value="ECO:0007669"/>
    <property type="project" value="InterPro"/>
</dbReference>
<name>A0A975BXP1_9BACT</name>
<accession>A0A975BXP1</accession>
<keyword evidence="4" id="KW-1185">Reference proteome</keyword>
<organism evidence="3 4">
    <name type="scientific">Desulfonema magnum</name>
    <dbReference type="NCBI Taxonomy" id="45655"/>
    <lineage>
        <taxon>Bacteria</taxon>
        <taxon>Pseudomonadati</taxon>
        <taxon>Thermodesulfobacteriota</taxon>
        <taxon>Desulfobacteria</taxon>
        <taxon>Desulfobacterales</taxon>
        <taxon>Desulfococcaceae</taxon>
        <taxon>Desulfonema</taxon>
    </lineage>
</organism>
<dbReference type="Gene3D" id="2.30.22.10">
    <property type="entry name" value="Head domain of nucleotide exchange factor GrpE"/>
    <property type="match status" value="1"/>
</dbReference>
<dbReference type="AlphaFoldDB" id="A0A975BXP1"/>
<keyword evidence="1" id="KW-0143">Chaperone</keyword>
<sequence>MRFTEKIGKSLSYTNYAFIKKITSDTCKTLNKNMCQILNKLKADVDKLARKTKDNEKSREALDCRMRRLEEKLEQLNSRLDQMKDQQNAEEGLPENSESVSPPSSLDIEALIAHAKKKEQDQLTEDKERIDISLKAAQYWKVQGKKLRAGIETVNTSAKDIVDGSQKLLETLSDELKNELRNNQEGLNIIARMLNRLVETDTRLNALAEDIMFEENLKELDEEEWKTTLEGETIKSSALKKINKKLNVVGMENYRIVSNLNEIAENRKKGVLDFLTRQVLPILDGINDGKNHLIKRIAELKEKYTENIGEIENWFKTYADLQDVLTELLERLGVRRMDIAPGATIDFERHEPFGVESDPEMENEQIREISRDGYVFTTQDENLQVLRAAQVIVVKN</sequence>
<dbReference type="GO" id="GO:0006457">
    <property type="term" value="P:protein folding"/>
    <property type="evidence" value="ECO:0007669"/>
    <property type="project" value="InterPro"/>
</dbReference>
<evidence type="ECO:0000313" key="4">
    <source>
        <dbReference type="Proteomes" id="UP000663722"/>
    </source>
</evidence>
<dbReference type="InterPro" id="IPR009012">
    <property type="entry name" value="GrpE_head"/>
</dbReference>
<dbReference type="InterPro" id="IPR000740">
    <property type="entry name" value="GrpE"/>
</dbReference>
<evidence type="ECO:0000256" key="2">
    <source>
        <dbReference type="SAM" id="Coils"/>
    </source>
</evidence>
<keyword evidence="2" id="KW-0175">Coiled coil</keyword>
<dbReference type="EMBL" id="CP061800">
    <property type="protein sequence ID" value="QTA93694.1"/>
    <property type="molecule type" value="Genomic_DNA"/>
</dbReference>
<dbReference type="Proteomes" id="UP000663722">
    <property type="component" value="Chromosome"/>
</dbReference>